<evidence type="ECO:0000313" key="1">
    <source>
        <dbReference type="EMBL" id="DAF84990.1"/>
    </source>
</evidence>
<reference evidence="1" key="1">
    <citation type="journal article" date="2021" name="Proc. Natl. Acad. Sci. U.S.A.">
        <title>A Catalog of Tens of Thousands of Viruses from Human Metagenomes Reveals Hidden Associations with Chronic Diseases.</title>
        <authorList>
            <person name="Tisza M.J."/>
            <person name="Buck C.B."/>
        </authorList>
    </citation>
    <scope>NUCLEOTIDE SEQUENCE</scope>
    <source>
        <strain evidence="1">CtEw721</strain>
    </source>
</reference>
<sequence length="226" mass="25493">MATTTTKKEDVIEEVTTKKAEQKTSKIDDAIALMAQLMQTMASNQMTASATNVAKPEGKIKIVHLAQMDPSLGTNIHLSNLYIGMTEFGEERELTTQQFEELLSKHRGWFAKGLLCVAKGYEEEAKKYGVTTVSDCPIDKTFIKTLGDIPMSKIEEVYGRLPEYGQENLVSYWLRCAYDGDPRFRDIRRVKAFNDITGGKLENLLVELDRKPSTTQTATRPNIVRY</sequence>
<organism evidence="1">
    <name type="scientific">Siphoviridae sp. ctEw721</name>
    <dbReference type="NCBI Taxonomy" id="2825400"/>
    <lineage>
        <taxon>Viruses</taxon>
        <taxon>Duplodnaviria</taxon>
        <taxon>Heunggongvirae</taxon>
        <taxon>Uroviricota</taxon>
        <taxon>Caudoviricetes</taxon>
    </lineage>
</organism>
<proteinExistence type="predicted"/>
<accession>A0A8S5TRZ9</accession>
<protein>
    <submittedName>
        <fullName evidence="1">Uncharacterized protein</fullName>
    </submittedName>
</protein>
<dbReference type="EMBL" id="BK015914">
    <property type="protein sequence ID" value="DAF84990.1"/>
    <property type="molecule type" value="Genomic_DNA"/>
</dbReference>
<name>A0A8S5TRZ9_9CAUD</name>